<proteinExistence type="predicted"/>
<keyword evidence="2" id="KW-1185">Reference proteome</keyword>
<dbReference type="AlphaFoldDB" id="A0A2P2FI34"/>
<dbReference type="Proteomes" id="UP000256220">
    <property type="component" value="Unassembled WGS sequence"/>
</dbReference>
<evidence type="ECO:0000313" key="2">
    <source>
        <dbReference type="Proteomes" id="UP000256220"/>
    </source>
</evidence>
<name>A0A2P2FI34_AMYLU</name>
<protein>
    <submittedName>
        <fullName evidence="1">Uncharacterized protein</fullName>
    </submittedName>
</protein>
<dbReference type="EMBL" id="JFBM01000045">
    <property type="protein sequence ID" value="KFU76364.1"/>
    <property type="molecule type" value="Genomic_DNA"/>
</dbReference>
<evidence type="ECO:0000313" key="1">
    <source>
        <dbReference type="EMBL" id="KFU76364.1"/>
    </source>
</evidence>
<reference evidence="1 2" key="1">
    <citation type="journal article" date="2014" name="Genome Announc.">
        <title>Draft Genome Sequence of Amycolatopsis lurida NRRL 2430, Producer of the Glycopeptide Family Antibiotic Ristocetin.</title>
        <authorList>
            <person name="Kwun M.J."/>
            <person name="Hong H.J."/>
        </authorList>
    </citation>
    <scope>NUCLEOTIDE SEQUENCE [LARGE SCALE GENOMIC DNA]</scope>
    <source>
        <strain evidence="1 2">NRRL 2430</strain>
    </source>
</reference>
<dbReference type="RefSeq" id="WP_158005426.1">
    <property type="nucleotide sequence ID" value="NZ_JFBM01000045.1"/>
</dbReference>
<accession>A0A2P2FI34</accession>
<comment type="caution">
    <text evidence="1">The sequence shown here is derived from an EMBL/GenBank/DDBJ whole genome shotgun (WGS) entry which is preliminary data.</text>
</comment>
<gene>
    <name evidence="1" type="ORF">BB31_36575</name>
</gene>
<sequence>MAASAESAGPAALSLGDHAEAVHVIHPDDEQAARDFLADRERGIPPWRWSSSTANEVPR</sequence>
<organism evidence="1 2">
    <name type="scientific">Amycolatopsis lurida NRRL 2430</name>
    <dbReference type="NCBI Taxonomy" id="1460371"/>
    <lineage>
        <taxon>Bacteria</taxon>
        <taxon>Bacillati</taxon>
        <taxon>Actinomycetota</taxon>
        <taxon>Actinomycetes</taxon>
        <taxon>Pseudonocardiales</taxon>
        <taxon>Pseudonocardiaceae</taxon>
        <taxon>Amycolatopsis</taxon>
    </lineage>
</organism>